<keyword evidence="7" id="KW-1185">Reference proteome</keyword>
<feature type="region of interest" description="Disordered" evidence="4">
    <location>
        <begin position="1958"/>
        <end position="1980"/>
    </location>
</feature>
<dbReference type="PANTHER" id="PTHR45527:SF1">
    <property type="entry name" value="FATTY ACID SYNTHASE"/>
    <property type="match status" value="1"/>
</dbReference>
<evidence type="ECO:0000256" key="4">
    <source>
        <dbReference type="SAM" id="MobiDB-lite"/>
    </source>
</evidence>
<dbReference type="InterPro" id="IPR036736">
    <property type="entry name" value="ACP-like_sf"/>
</dbReference>
<feature type="domain" description="Carrier" evidence="5">
    <location>
        <begin position="2975"/>
        <end position="3049"/>
    </location>
</feature>
<dbReference type="STRING" id="417102.CA982_23070"/>
<dbReference type="InterPro" id="IPR042099">
    <property type="entry name" value="ANL_N_sf"/>
</dbReference>
<dbReference type="PANTHER" id="PTHR45527">
    <property type="entry name" value="NONRIBOSOMAL PEPTIDE SYNTHETASE"/>
    <property type="match status" value="1"/>
</dbReference>
<feature type="compositionally biased region" description="Basic and acidic residues" evidence="4">
    <location>
        <begin position="2952"/>
        <end position="2963"/>
    </location>
</feature>
<keyword evidence="3" id="KW-0597">Phosphoprotein</keyword>
<dbReference type="Proteomes" id="UP000194632">
    <property type="component" value="Unassembled WGS sequence"/>
</dbReference>
<gene>
    <name evidence="6" type="ORF">CA982_23070</name>
</gene>
<organism evidence="6 7">
    <name type="scientific">Gordonia lacunae</name>
    <dbReference type="NCBI Taxonomy" id="417102"/>
    <lineage>
        <taxon>Bacteria</taxon>
        <taxon>Bacillati</taxon>
        <taxon>Actinomycetota</taxon>
        <taxon>Actinomycetes</taxon>
        <taxon>Mycobacteriales</taxon>
        <taxon>Gordoniaceae</taxon>
        <taxon>Gordonia</taxon>
    </lineage>
</organism>
<feature type="compositionally biased region" description="Low complexity" evidence="4">
    <location>
        <begin position="8"/>
        <end position="22"/>
    </location>
</feature>
<dbReference type="GO" id="GO:0043041">
    <property type="term" value="P:amino acid activation for nonribosomal peptide biosynthetic process"/>
    <property type="evidence" value="ECO:0007669"/>
    <property type="project" value="TreeGrafter"/>
</dbReference>
<dbReference type="InterPro" id="IPR009081">
    <property type="entry name" value="PP-bd_ACP"/>
</dbReference>
<feature type="region of interest" description="Disordered" evidence="4">
    <location>
        <begin position="3374"/>
        <end position="3394"/>
    </location>
</feature>
<dbReference type="RefSeq" id="WP_086537507.1">
    <property type="nucleotide sequence ID" value="NZ_NGFO01000038.1"/>
</dbReference>
<dbReference type="UniPathway" id="UPA00011"/>
<feature type="domain" description="Carrier" evidence="5">
    <location>
        <begin position="663"/>
        <end position="738"/>
    </location>
</feature>
<evidence type="ECO:0000256" key="2">
    <source>
        <dbReference type="ARBA" id="ARBA00022450"/>
    </source>
</evidence>
<evidence type="ECO:0000256" key="3">
    <source>
        <dbReference type="ARBA" id="ARBA00022553"/>
    </source>
</evidence>
<proteinExistence type="predicted"/>
<dbReference type="GO" id="GO:0003824">
    <property type="term" value="F:catalytic activity"/>
    <property type="evidence" value="ECO:0007669"/>
    <property type="project" value="InterPro"/>
</dbReference>
<dbReference type="Gene3D" id="3.40.50.980">
    <property type="match status" value="1"/>
</dbReference>
<sequence>MTSDTSIPRASTGSAPSSPRPSALRSLALAATHAGDDIAMTGAAGPVSFRALHRRVSASAITLAGRGVAPDAALRATVTALMPRAGLSGSQLAATAAEIVDELDRRLDEILGDGDRASLPGLIRIAARRRADAVALTDLAGASLTYRELDERSEQMAHALVARGAGPETLVGVALPRSADLVVALLAVLRTGAAYLPLDRTHPVARLTGIVDDASPVVVLAEDETVEAWAAMSAPLCTPQDLLTHHEFDAEGASPSLPDHVNPHASAYVMYTSGSTGRPKGVVVTHDNVVSLLTALDTVVESTPDDVWSLFHSYAFDVSVGEIWAALRAGGHLLVLDHATTRAPDDVVDAFDRHGVTVVNFTPSSFYQFAAVVRPPHGRRLPESVRRLHFSGELLDYEQVRKWQSDRAADGSATRSGADVGGPQLNNMYGPTETTVYMTRRELTRAFVDGATASDIGTPLLGSRVHVLDGRLAPVPDGVPGELYVSGAQVTRGFLHRHGQTATRYVADPFGPPGGRMYRTGDVGVSRGGSIEFVGRRDGQVKLRGFRIELGEVESAMSAIDGVDAAGADIRTLGDTDHLVGYLVATGGSDDPATAGTDDPATAGPVALPENEIRARLATAVPDYMVPTRFVWLPRLPLTVNGKLDRGALPDPGSGDGPIGAEPPATATEAALAGLVAEILGVNDVGVTTSLFDLGGNSLTATRVAARAAERFDTTVSARAVFADPTIRGLAAVIDDQGGGESEGAGALAHRVPPRRIPLARIDRGGVLPLSPAQRRIWFLETLDPGGAGYLIPAVLRLSAAPAPGPDAGRRSPDPVVVAAALADLLARHEVLRTRFVSVDGVPEQVIAPVGDNRHDVRVAPPIDMRGADEADISATIAEITSRGFDLEDTAPVRARLLRVAEDDMILVLVVHHIISDGGSVAPMVTDFVTAYEARLAQREPGWAPLPVHYADYAVWQHHRLGDTADPTSLAARQLEYWRAGLAGAPELIELPVDRLRAPVRDDSGAELSSAFDAVTWNRLRDLAGRHGATMFMVVHALLAVTLVRSGADEDIVIGTPVAGRGERDLDPLIGMFVNTLALRSRVSRDVAFTDLLDAIRDIDVAALDHADLPFETVVDEVVTVRNTAHPPLVQVALAFQNATRPAVELPGLVVAEIEAPVTTAKVDLQVTVLDEPGRPADDDTRVIVTYATALFDADTVDAFLRRMVTLARAVTVDPNLPVGDLPTGDEASGAVVAAPSLASSRSTLADLLDTAISVNPGGVAVTENGRHLTYGRLDVETRRLAAVLRARGAGPGTVIALATPRSLAGTVGFWAVARTGAAVAPVDPALPVERLRHMLDTVDARLGIASAAAVSELTSSSGPLAPLPAPESFGPLAPLPAPVSSSGPLAPLPAPVSPTPVEWILVEDHLEMDGVGDVTGDVSTDVDTIGRRPRPDETAYVIFTSGSTGRPKGVAVTHRGLADLIADARVRFDLTPAARVLRFAAPGFDAAVFETLVAVASASTMVVVPDGVTGGAELAAILRREHVTHATITPTALATVSDVLAETGSHVSSADGFPDLEVISVAGDVCSPELVRGWSPGRAMRNLYGPTETTIWATSSAPMRPDSPITIGGPIAGITVAVLDPRLHPVPAGVAGELYLAGAALAAGYLGQTALTAERFVAAPFGAPGERMYRTGDLVRWRRRHGRWALDFLGRSDFQVKIRGFRIELGEIDAVLGEHESVDFSTTAGVEHPTSGETVLVSWVHGVAGIAPDTGDVAAHAARRLPAHMVPTLIVPLDEIPLTATGKLDSRALPTPRFGGNVHVRPETATEQTVAAVYAEVLGLDAPEEVSAEASFFDLGGTSLSATRVMARLGVALGVEIPVRALFETPTVRALAAAVDAGEHGPGSELPALEAIRRPHPVPLSYAQRRMWFLNQFDPGSTAYVIPIVVRVRGDLDVSAMCAAILDVVDRHEVLRTVYPTGTPDADAAGPSDAAAHDAGRSDDAVPVGVEPVALVLDDWAGRLSIGHTVVTPRAVASADEVVDQEIHDLVAAAFDVTTDLPVRARVVSVSTTEHVLVIALHHIAADGESAPVLAAEIAQAYRARRSGRVPDWPALRFQYADYAVWQRHRLGDVSDPESLMARQLRFWAERLTGLPDVLPLPTDRPRPAVPDGRAATVRWSLPASVVTHLRRRAAARRATLFMVAHTATAAVLARLTSTTRIAVATPVAGRGRAEIDQLIGMFVNTVVLSVDVEPHLTVAALLDQVKNADLAAFDNTDVPFERVIDAVNPRRIENVEPLAQVLLVHTVNGDATLGALDDLDAEFVELEDTDAKFDLAIGFRETADGGLAGSITYATALFDQSTAETISSALCSALDALAADADLPVADIPILTTAEAATQQQLSIGRAVTLPDLTVPAAFAVADHLRSADAIALRCDGRSVTSREFAARVATLARELIGLGIGPEDCVVVCMPRSVEMVVAVHAVLAAGGQYMPVAPDAPTDRVRYMVDTSRATIALVCDARVPAAGEVSRTILVDAGSPVDLDTVPVADHERRSVLRPEHAAYTIFTSGSTGRPKGVTVSHRSVLNRLRWGVDEFGIGPDDSILLKTPATFDVSVPELLTPALTGARLVIAPDDAHLDPHSMARLIDTEQITTVHFVPSLLAVFVGELRPARSAPGADGIRPARSAPGADGIRPARSAPGADGIRPARSAPGADGIRPARSAPGADGIRPARSSPGAGRPLLPSLRHLYCSGEALPPAVLRSVRAALPHVRVSNLFGPTEAAVEVTAATPDADAEVVPIGRPVWNTRTFVLDERLRPVPAGITGELYLGGVQLARGYAARPDLTAERFVADPAGGGARLYRTGDLVRRNRAGELEYLGRSDFQVKLRGQRIELGEIEAVLATVDGVRQAVVTVASAPGGSEHLVGYLIAPDGGGRNGDEVVGRAREAVTASLPAYMRPTLWVPLAEAPLGSTGKLDRKSLPRPRFDLLSGTEDSDSAPVGESEQMVAAIVASVLGLEDVPLTRSFFELGGDSIASIRLTSMLRAAGLHLTPRDVFTASTIRELAGAARTESATALDELPGGATGPVELTPGVAWMLELADEPGDLADFSQSTVLALPAEADEPAVRAVVAAVAAAHPMLAASFRLDADGSPTVLAGDGDPDDITVEILDRPDVPGVGAGTTPSPAVDDAVRAAHSRALATLSPADGRLLAAVGVRFADGTGRVVVAAHHLGVDAVSWPTIVAGLGRAWWQYRNGESPALVASGTSFRRWAGVLAELADRTAEIDWWTRQLPSTQPPELTVDRARDRLATTVSVTRTVEPGLAERVLGTVTESFGARPDTVLAAAVAHAVRESVPVTGPVSMMIENHGREESIAPGADLAETVGWFTSFVPVSVDVPEATRSDGPTGPTGTAVEATPGRRLAATVKALKDTRARMPDNGIAFGPLRWSRPDSPLRDRPLPPITVNYLGLLGPGAGSEASGPHDGGAGSEASGPDVPGDAGIGVAATEFVPVPDAPSLPPSVRGDMVALAALTVTAGSMATARGRELRVDLTAPAGLLDESALAGIADRWEAALSSLTAYVDAVGDPGPSETDVIGGSDQADIDHVLAARSGTRRSRARCAIWPPTPLQHGLFYEAERLVGADPYVTQSIIEFDGDHPVDTILPAIRELLARQRVLRSGFTRTPSGRLVVVVPPSDDPAVIEPDFRGVDLSDLSMAESAARIVEIADEDLRRPFVLDDPPLIRFSAVSHDTVTGPAHTLVITAHHIILDGWSGPILVADLLAAHLGRPAITPAGDFESYLEWLDGRDRETAVSAWREHLVDVGPTLLCPQEHRGADARPRRHEVTVRVPADRRAAVERTVRRLGTTTSTVLYAAWSIVLSRFTGERRVVFGETVSGRPADLDGADGMIGLFINTVPVTADVDPRQTLAGLIGELHRSRARMLDHQFVGLGDITASTGHPRLFDTLVVFESYPVDVDTVVEGSRTSGLEIRDVSTADATHYPLALIAAPEGDDLCLTVKADLGLVGDGVAEVVAATLADVLDVVIDDPTLPVAALDPMPAAMRSTVEGWSRGVGVGLGWSGRSVGSVVAERVGLSVGDVAV</sequence>
<dbReference type="InterPro" id="IPR025110">
    <property type="entry name" value="AMP-bd_C"/>
</dbReference>
<dbReference type="GO" id="GO:0031177">
    <property type="term" value="F:phosphopantetheine binding"/>
    <property type="evidence" value="ECO:0007669"/>
    <property type="project" value="InterPro"/>
</dbReference>
<dbReference type="SMART" id="SM00823">
    <property type="entry name" value="PKS_PP"/>
    <property type="match status" value="3"/>
</dbReference>
<dbReference type="SUPFAM" id="SSF47336">
    <property type="entry name" value="ACP-like"/>
    <property type="match status" value="3"/>
</dbReference>
<feature type="compositionally biased region" description="Low complexity" evidence="4">
    <location>
        <begin position="1962"/>
        <end position="1971"/>
    </location>
</feature>
<evidence type="ECO:0000313" key="7">
    <source>
        <dbReference type="Proteomes" id="UP000194632"/>
    </source>
</evidence>
<dbReference type="CDD" id="cd05930">
    <property type="entry name" value="A_NRPS"/>
    <property type="match status" value="1"/>
</dbReference>
<dbReference type="GO" id="GO:0005737">
    <property type="term" value="C:cytoplasm"/>
    <property type="evidence" value="ECO:0007669"/>
    <property type="project" value="TreeGrafter"/>
</dbReference>
<reference evidence="6 7" key="1">
    <citation type="submission" date="2017-05" db="EMBL/GenBank/DDBJ databases">
        <title>Biotechnological potential of actinobacteria isolated from South African environments.</title>
        <authorList>
            <person name="Le Roes-Hill M."/>
            <person name="Prins A."/>
            <person name="Durrell K.A."/>
        </authorList>
    </citation>
    <scope>NUCLEOTIDE SEQUENCE [LARGE SCALE GENOMIC DNA]</scope>
    <source>
        <strain evidence="6">BS2</strain>
    </source>
</reference>
<dbReference type="EMBL" id="NGFO01000038">
    <property type="protein sequence ID" value="OUC76204.1"/>
    <property type="molecule type" value="Genomic_DNA"/>
</dbReference>
<dbReference type="NCBIfam" id="TIGR01733">
    <property type="entry name" value="AA-adenyl-dom"/>
    <property type="match status" value="1"/>
</dbReference>
<dbReference type="Pfam" id="PF13193">
    <property type="entry name" value="AMP-binding_C"/>
    <property type="match status" value="1"/>
</dbReference>
<dbReference type="Gene3D" id="3.30.300.30">
    <property type="match status" value="3"/>
</dbReference>
<dbReference type="InterPro" id="IPR023213">
    <property type="entry name" value="CAT-like_dom_sf"/>
</dbReference>
<dbReference type="Gene3D" id="1.10.1200.10">
    <property type="entry name" value="ACP-like"/>
    <property type="match status" value="3"/>
</dbReference>
<dbReference type="PROSITE" id="PS00455">
    <property type="entry name" value="AMP_BINDING"/>
    <property type="match status" value="2"/>
</dbReference>
<evidence type="ECO:0000259" key="5">
    <source>
        <dbReference type="PROSITE" id="PS50075"/>
    </source>
</evidence>
<feature type="region of interest" description="Disordered" evidence="4">
    <location>
        <begin position="2651"/>
        <end position="2715"/>
    </location>
</feature>
<feature type="non-terminal residue" evidence="6">
    <location>
        <position position="4076"/>
    </location>
</feature>
<dbReference type="FunFam" id="3.40.50.980:FF:000001">
    <property type="entry name" value="Non-ribosomal peptide synthetase"/>
    <property type="match status" value="1"/>
</dbReference>
<comment type="caution">
    <text evidence="6">The sequence shown here is derived from an EMBL/GenBank/DDBJ whole genome shotgun (WGS) entry which is preliminary data.</text>
</comment>
<keyword evidence="2" id="KW-0596">Phosphopantetheine</keyword>
<dbReference type="Gene3D" id="3.30.559.10">
    <property type="entry name" value="Chloramphenicol acetyltransferase-like domain"/>
    <property type="match status" value="4"/>
</dbReference>
<dbReference type="InterPro" id="IPR045851">
    <property type="entry name" value="AMP-bd_C_sf"/>
</dbReference>
<comment type="cofactor">
    <cofactor evidence="1">
        <name>pantetheine 4'-phosphate</name>
        <dbReference type="ChEBI" id="CHEBI:47942"/>
    </cofactor>
</comment>
<dbReference type="SUPFAM" id="SSF52777">
    <property type="entry name" value="CoA-dependent acyltransferases"/>
    <property type="match status" value="8"/>
</dbReference>
<dbReference type="FunFam" id="3.30.300.30:FF:000015">
    <property type="entry name" value="Nonribosomal peptide synthase SidD"/>
    <property type="match status" value="2"/>
</dbReference>
<dbReference type="InterPro" id="IPR001242">
    <property type="entry name" value="Condensation_dom"/>
</dbReference>
<feature type="region of interest" description="Disordered" evidence="4">
    <location>
        <begin position="1"/>
        <end position="22"/>
    </location>
</feature>
<dbReference type="InterPro" id="IPR020845">
    <property type="entry name" value="AMP-binding_CS"/>
</dbReference>
<evidence type="ECO:0000256" key="1">
    <source>
        <dbReference type="ARBA" id="ARBA00001957"/>
    </source>
</evidence>
<dbReference type="InterPro" id="IPR000873">
    <property type="entry name" value="AMP-dep_synth/lig_dom"/>
</dbReference>
<dbReference type="SUPFAM" id="SSF56801">
    <property type="entry name" value="Acetyl-CoA synthetase-like"/>
    <property type="match status" value="3"/>
</dbReference>
<dbReference type="GO" id="GO:0008610">
    <property type="term" value="P:lipid biosynthetic process"/>
    <property type="evidence" value="ECO:0007669"/>
    <property type="project" value="UniProtKB-ARBA"/>
</dbReference>
<name>A0A243Q4E4_9ACTN</name>
<accession>A0A243Q4E4</accession>
<dbReference type="Gene3D" id="3.30.559.30">
    <property type="entry name" value="Nonribosomal peptide synthetase, condensation domain"/>
    <property type="match status" value="4"/>
</dbReference>
<feature type="region of interest" description="Disordered" evidence="4">
    <location>
        <begin position="3450"/>
        <end position="3478"/>
    </location>
</feature>
<dbReference type="InterPro" id="IPR020806">
    <property type="entry name" value="PKS_PP-bd"/>
</dbReference>
<dbReference type="InterPro" id="IPR006162">
    <property type="entry name" value="Ppantetheine_attach_site"/>
</dbReference>
<dbReference type="OrthoDB" id="4510129at2"/>
<dbReference type="GO" id="GO:0044550">
    <property type="term" value="P:secondary metabolite biosynthetic process"/>
    <property type="evidence" value="ECO:0007669"/>
    <property type="project" value="TreeGrafter"/>
</dbReference>
<dbReference type="NCBIfam" id="NF003417">
    <property type="entry name" value="PRK04813.1"/>
    <property type="match status" value="5"/>
</dbReference>
<feature type="domain" description="Carrier" evidence="5">
    <location>
        <begin position="1805"/>
        <end position="1880"/>
    </location>
</feature>
<protein>
    <recommendedName>
        <fullName evidence="5">Carrier domain-containing protein</fullName>
    </recommendedName>
</protein>
<dbReference type="Pfam" id="PF00550">
    <property type="entry name" value="PP-binding"/>
    <property type="match status" value="3"/>
</dbReference>
<evidence type="ECO:0000313" key="6">
    <source>
        <dbReference type="EMBL" id="OUC76204.1"/>
    </source>
</evidence>
<dbReference type="PROSITE" id="PS00012">
    <property type="entry name" value="PHOSPHOPANTETHEINE"/>
    <property type="match status" value="2"/>
</dbReference>
<dbReference type="PROSITE" id="PS50075">
    <property type="entry name" value="CARRIER"/>
    <property type="match status" value="3"/>
</dbReference>
<dbReference type="Pfam" id="PF00668">
    <property type="entry name" value="Condensation"/>
    <property type="match status" value="5"/>
</dbReference>
<dbReference type="CDD" id="cd19540">
    <property type="entry name" value="LCL_NRPS-like"/>
    <property type="match status" value="2"/>
</dbReference>
<feature type="region of interest" description="Disordered" evidence="4">
    <location>
        <begin position="406"/>
        <end position="427"/>
    </location>
</feature>
<dbReference type="Pfam" id="PF00501">
    <property type="entry name" value="AMP-binding"/>
    <property type="match status" value="3"/>
</dbReference>
<dbReference type="InterPro" id="IPR010071">
    <property type="entry name" value="AA_adenyl_dom"/>
</dbReference>
<feature type="region of interest" description="Disordered" evidence="4">
    <location>
        <begin position="2950"/>
        <end position="2978"/>
    </location>
</feature>
<dbReference type="Gene3D" id="3.40.50.12780">
    <property type="entry name" value="N-terminal domain of ligase-like"/>
    <property type="match status" value="4"/>
</dbReference>